<dbReference type="GO" id="GO:0004713">
    <property type="term" value="F:protein tyrosine kinase activity"/>
    <property type="evidence" value="ECO:0007669"/>
    <property type="project" value="TreeGrafter"/>
</dbReference>
<dbReference type="PANTHER" id="PTHR32309:SF13">
    <property type="entry name" value="FERRIC ENTEROBACTIN TRANSPORT PROTEIN FEPE"/>
    <property type="match status" value="1"/>
</dbReference>
<evidence type="ECO:0000313" key="8">
    <source>
        <dbReference type="EMBL" id="GBO87148.1"/>
    </source>
</evidence>
<evidence type="ECO:0000256" key="2">
    <source>
        <dbReference type="ARBA" id="ARBA00022475"/>
    </source>
</evidence>
<dbReference type="EMBL" id="BGZI01000003">
    <property type="protein sequence ID" value="GBO87148.1"/>
    <property type="molecule type" value="Genomic_DNA"/>
</dbReference>
<comment type="caution">
    <text evidence="8">The sequence shown here is derived from an EMBL/GenBank/DDBJ whole genome shotgun (WGS) entry which is preliminary data.</text>
</comment>
<proteinExistence type="predicted"/>
<comment type="subcellular location">
    <subcellularLocation>
        <location evidence="1">Cell membrane</location>
        <topology evidence="1">Multi-pass membrane protein</topology>
    </subcellularLocation>
</comment>
<evidence type="ECO:0000256" key="5">
    <source>
        <dbReference type="ARBA" id="ARBA00023136"/>
    </source>
</evidence>
<dbReference type="InterPro" id="IPR050445">
    <property type="entry name" value="Bact_polysacc_biosynth/exp"/>
</dbReference>
<dbReference type="Pfam" id="PF02706">
    <property type="entry name" value="Wzz"/>
    <property type="match status" value="1"/>
</dbReference>
<gene>
    <name evidence="8" type="ORF">MSSD14B_08160</name>
</gene>
<feature type="domain" description="Polysaccharide chain length determinant N-terminal" evidence="7">
    <location>
        <begin position="14"/>
        <end position="67"/>
    </location>
</feature>
<keyword evidence="3 6" id="KW-0812">Transmembrane</keyword>
<protein>
    <recommendedName>
        <fullName evidence="7">Polysaccharide chain length determinant N-terminal domain-containing protein</fullName>
    </recommendedName>
</protein>
<evidence type="ECO:0000256" key="6">
    <source>
        <dbReference type="SAM" id="Phobius"/>
    </source>
</evidence>
<evidence type="ECO:0000259" key="7">
    <source>
        <dbReference type="Pfam" id="PF02706"/>
    </source>
</evidence>
<evidence type="ECO:0000313" key="9">
    <source>
        <dbReference type="Proteomes" id="UP000387223"/>
    </source>
</evidence>
<keyword evidence="4 6" id="KW-1133">Transmembrane helix</keyword>
<dbReference type="InterPro" id="IPR003856">
    <property type="entry name" value="LPS_length_determ_N"/>
</dbReference>
<feature type="transmembrane region" description="Helical" evidence="6">
    <location>
        <begin position="31"/>
        <end position="51"/>
    </location>
</feature>
<evidence type="ECO:0000256" key="1">
    <source>
        <dbReference type="ARBA" id="ARBA00004651"/>
    </source>
</evidence>
<organism evidence="8 9">
    <name type="scientific">Marinobacter salsuginis</name>
    <dbReference type="NCBI Taxonomy" id="418719"/>
    <lineage>
        <taxon>Bacteria</taxon>
        <taxon>Pseudomonadati</taxon>
        <taxon>Pseudomonadota</taxon>
        <taxon>Gammaproteobacteria</taxon>
        <taxon>Pseudomonadales</taxon>
        <taxon>Marinobacteraceae</taxon>
        <taxon>Marinobacter</taxon>
    </lineage>
</organism>
<feature type="transmembrane region" description="Helical" evidence="6">
    <location>
        <begin position="219"/>
        <end position="239"/>
    </location>
</feature>
<keyword evidence="2" id="KW-1003">Cell membrane</keyword>
<accession>A0A5M3PWB1</accession>
<sequence>MEERQRSAQHIPNDEISLVDLASTFLKRRRIFYIVFLISLAAGVLYAILIPEKYDYVSLFKLAEKEAGSFVEKPATVIATLENRWLPEIQAKYRAEQDQSIAFDVIFSNPENTGLVRIVSEASPASADDVKQIHGQLIEKLEQTQSVAVATLKSNLERQIESLTSTIERLEGSQDVGAAIADAVNKRLSLEMLLHSIQPAELLVLNRQMAERKGPARSLIVVLAAMLGLMGGIFLSFFAEFVSLVRTNLNEM</sequence>
<dbReference type="PANTHER" id="PTHR32309">
    <property type="entry name" value="TYROSINE-PROTEIN KINASE"/>
    <property type="match status" value="1"/>
</dbReference>
<evidence type="ECO:0000256" key="4">
    <source>
        <dbReference type="ARBA" id="ARBA00022989"/>
    </source>
</evidence>
<dbReference type="RefSeq" id="WP_053112645.1">
    <property type="nucleotide sequence ID" value="NZ_BGZI01000003.1"/>
</dbReference>
<name>A0A5M3PWB1_9GAMM</name>
<reference evidence="8 9" key="1">
    <citation type="journal article" date="2019" name="J. Gen. Appl. Microbiol.">
        <title>Aerobic degradation of cis-dichloroethene by the marine bacterium Marinobacter salsuginis strain 5N-3.</title>
        <authorList>
            <person name="Inoue Y."/>
            <person name="Fukunaga Y."/>
            <person name="Katsumata H."/>
            <person name="Ohji S."/>
            <person name="Hosoyama A."/>
            <person name="Mori K."/>
            <person name="Ando K."/>
        </authorList>
    </citation>
    <scope>NUCLEOTIDE SEQUENCE [LARGE SCALE GENOMIC DNA]</scope>
    <source>
        <strain evidence="8 9">NBRC 109114</strain>
    </source>
</reference>
<dbReference type="GO" id="GO:0005886">
    <property type="term" value="C:plasma membrane"/>
    <property type="evidence" value="ECO:0007669"/>
    <property type="project" value="UniProtKB-SubCell"/>
</dbReference>
<keyword evidence="5 6" id="KW-0472">Membrane</keyword>
<evidence type="ECO:0000256" key="3">
    <source>
        <dbReference type="ARBA" id="ARBA00022692"/>
    </source>
</evidence>
<dbReference type="Proteomes" id="UP000387223">
    <property type="component" value="Unassembled WGS sequence"/>
</dbReference>
<dbReference type="AlphaFoldDB" id="A0A5M3PWB1"/>